<dbReference type="AlphaFoldDB" id="A0A1B6E1V4"/>
<feature type="compositionally biased region" description="Basic residues" evidence="1">
    <location>
        <begin position="121"/>
        <end position="152"/>
    </location>
</feature>
<reference evidence="2" key="1">
    <citation type="submission" date="2015-12" db="EMBL/GenBank/DDBJ databases">
        <title>De novo transcriptome assembly of four potential Pierce s Disease insect vectors from Arizona vineyards.</title>
        <authorList>
            <person name="Tassone E.E."/>
        </authorList>
    </citation>
    <scope>NUCLEOTIDE SEQUENCE</scope>
</reference>
<gene>
    <name evidence="2" type="ORF">g.27362</name>
</gene>
<feature type="compositionally biased region" description="Pro residues" evidence="1">
    <location>
        <begin position="917"/>
        <end position="928"/>
    </location>
</feature>
<evidence type="ECO:0000256" key="1">
    <source>
        <dbReference type="SAM" id="MobiDB-lite"/>
    </source>
</evidence>
<feature type="compositionally biased region" description="Polar residues" evidence="1">
    <location>
        <begin position="536"/>
        <end position="545"/>
    </location>
</feature>
<evidence type="ECO:0000313" key="2">
    <source>
        <dbReference type="EMBL" id="JAS31913.1"/>
    </source>
</evidence>
<feature type="compositionally biased region" description="Basic residues" evidence="1">
    <location>
        <begin position="168"/>
        <end position="179"/>
    </location>
</feature>
<accession>A0A1B6E1V4</accession>
<name>A0A1B6E1V4_9HEMI</name>
<dbReference type="EMBL" id="GEDC01005385">
    <property type="protein sequence ID" value="JAS31913.1"/>
    <property type="molecule type" value="Transcribed_RNA"/>
</dbReference>
<organism evidence="2">
    <name type="scientific">Clastoptera arizonana</name>
    <name type="common">Arizona spittle bug</name>
    <dbReference type="NCBI Taxonomy" id="38151"/>
    <lineage>
        <taxon>Eukaryota</taxon>
        <taxon>Metazoa</taxon>
        <taxon>Ecdysozoa</taxon>
        <taxon>Arthropoda</taxon>
        <taxon>Hexapoda</taxon>
        <taxon>Insecta</taxon>
        <taxon>Pterygota</taxon>
        <taxon>Neoptera</taxon>
        <taxon>Paraneoptera</taxon>
        <taxon>Hemiptera</taxon>
        <taxon>Auchenorrhyncha</taxon>
        <taxon>Cercopoidea</taxon>
        <taxon>Clastopteridae</taxon>
        <taxon>Clastoptera</taxon>
    </lineage>
</organism>
<feature type="region of interest" description="Disordered" evidence="1">
    <location>
        <begin position="1035"/>
        <end position="1056"/>
    </location>
</feature>
<feature type="region of interest" description="Disordered" evidence="1">
    <location>
        <begin position="907"/>
        <end position="944"/>
    </location>
</feature>
<feature type="compositionally biased region" description="Basic and acidic residues" evidence="1">
    <location>
        <begin position="110"/>
        <end position="120"/>
    </location>
</feature>
<feature type="compositionally biased region" description="Low complexity" evidence="1">
    <location>
        <begin position="153"/>
        <end position="165"/>
    </location>
</feature>
<feature type="region of interest" description="Disordered" evidence="1">
    <location>
        <begin position="110"/>
        <end position="187"/>
    </location>
</feature>
<sequence>MSLSVQVRPWAEDMVKKSVIKVCDSAGSDDEVLHLQFDGSDSGCQIEDDLSPLGLTSPCSSRLNDLTCISEQEGRIVVDVMERILCTVEESVGSAYQREVDELEELRSREEIDRDRSRERGKSRHRKADNPKKAVRRKRERSSDKKKSRRRSTSCSTTSSACSADYPRKHRRKHKHHRRSHDEPSPRVNPIFLWVKQDDTKIVEVLCEDYDKRNRIRLTKTAQGWRAIPRTERLASALSSRSSLDISSPTPPPLVNPEDVKQEIKSEEIPIHTKEEINKSENESICVLDHNENCDIDFNKKEMKSQPLSLETECKVEYNMELDNVNYENKNEDRLESDISNTVTRECDEKCHEDLIEELEEVDNKIVDDIDDVYTFVPTPKTCPETNIPECSKNEDTFDDDMFANDVEECTEDDFEMEELENVLNQTVERLTSPTPLDLVVEHKPEALNTTKVEENFKKVTSLNEIWRIPEETTVKQTTIPINAKTLPEVQPAHQQKKTKFLESILSGPPQKCHPIVEKREFNLQDEPLDLGMSRKSASPTVSSSDNRKIPQPDTQEPVVKKMKVEEITLKAILKSKDSPKTKYNKGKDPLEDHQAVDSTTKSRLLELLTSESSLDDNKADPLTQLKEVLSDPELVVPDPLLVPRARLSALIANPAKEIPRLLSQKSETYSYPRLLTDPDLLVVSLAHLQTLLQSTGKDEDLIRYQHAQYLQQHLKQEQSTLDTATANALNQMLWLPYLSQLETAAMACGNNQDFLAMLNLVFPPSGYGQNPYMPPTSPALNGYDYKNQLEFQQTLAMWQEAMLHAGQPNQTPGVNNNMSKLQQEVKYNPKLYNQQQHPVKHHDVVKHTSARTSPIAMNYQQQRHRSATNQQQYLGLESLVNRQAPQGSSYRPHAYQRSQSYNHDYTAYRPSSAQPHLPPPKTEPLRPPSIGTTLEHKSHKHNPNPTCKSMLSKQNQHYNVKSVNKNHQLPVDMYKFVNIPQLKHAETHHKDVSVHSAQKAPASVVDLSGKKEVEVPKLKVKQHLIDPNARPRLLKFEDPPEVGSTTGSLPTPGLDETHPHLWHPLFSSRDVTSSNNPYVCQSRGCCKLCKTKVGGLACGQPTDYEGHVTSTTL</sequence>
<proteinExistence type="predicted"/>
<protein>
    <submittedName>
        <fullName evidence="2">Uncharacterized protein</fullName>
    </submittedName>
</protein>
<feature type="region of interest" description="Disordered" evidence="1">
    <location>
        <begin position="525"/>
        <end position="559"/>
    </location>
</feature>